<name>A0ABP6BKL7_9ACTN</name>
<reference evidence="2" key="1">
    <citation type="journal article" date="2019" name="Int. J. Syst. Evol. Microbiol.">
        <title>The Global Catalogue of Microorganisms (GCM) 10K type strain sequencing project: providing services to taxonomists for standard genome sequencing and annotation.</title>
        <authorList>
            <consortium name="The Broad Institute Genomics Platform"/>
            <consortium name="The Broad Institute Genome Sequencing Center for Infectious Disease"/>
            <person name="Wu L."/>
            <person name="Ma J."/>
        </authorList>
    </citation>
    <scope>NUCLEOTIDE SEQUENCE [LARGE SCALE GENOMIC DNA]</scope>
    <source>
        <strain evidence="2">JCM 6833</strain>
    </source>
</reference>
<proteinExistence type="predicted"/>
<protein>
    <submittedName>
        <fullName evidence="1">Uncharacterized protein</fullName>
    </submittedName>
</protein>
<sequence length="192" mass="20404">MAFAAIGFRDHSGWGVLVAVGGEDRSPRVLLRERVELLADPDLPAQVYHAAVGLDLDEAAGLIAAVERSARAAARTVVGAALTELKEYDVTAVALGLDRGELPEDLATVLANHTLLHVGEGELYREALADAAAARGLRAVRHDFRSLAETAAPVLGADVRDRIAAWRREIGPPWARDHKDAALAAWLALATV</sequence>
<comment type="caution">
    <text evidence="1">The sequence shown here is derived from an EMBL/GenBank/DDBJ whole genome shotgun (WGS) entry which is preliminary data.</text>
</comment>
<accession>A0ABP6BKL7</accession>
<organism evidence="1 2">
    <name type="scientific">Actinomadura fulvescens</name>
    <dbReference type="NCBI Taxonomy" id="46160"/>
    <lineage>
        <taxon>Bacteria</taxon>
        <taxon>Bacillati</taxon>
        <taxon>Actinomycetota</taxon>
        <taxon>Actinomycetes</taxon>
        <taxon>Streptosporangiales</taxon>
        <taxon>Thermomonosporaceae</taxon>
        <taxon>Actinomadura</taxon>
    </lineage>
</organism>
<dbReference type="Proteomes" id="UP001501509">
    <property type="component" value="Unassembled WGS sequence"/>
</dbReference>
<gene>
    <name evidence="1" type="ORF">GCM10010411_04160</name>
</gene>
<evidence type="ECO:0000313" key="2">
    <source>
        <dbReference type="Proteomes" id="UP001501509"/>
    </source>
</evidence>
<dbReference type="EMBL" id="BAAATD010000001">
    <property type="protein sequence ID" value="GAA2575157.1"/>
    <property type="molecule type" value="Genomic_DNA"/>
</dbReference>
<keyword evidence="2" id="KW-1185">Reference proteome</keyword>
<dbReference type="RefSeq" id="WP_344537120.1">
    <property type="nucleotide sequence ID" value="NZ_BAAATD010000001.1"/>
</dbReference>
<evidence type="ECO:0000313" key="1">
    <source>
        <dbReference type="EMBL" id="GAA2575157.1"/>
    </source>
</evidence>